<gene>
    <name evidence="1" type="ORF">PGRAN_14063</name>
</gene>
<accession>W7BEZ3</accession>
<comment type="caution">
    <text evidence="1">The sequence shown here is derived from an EMBL/GenBank/DDBJ whole genome shotgun (WGS) entry which is preliminary data.</text>
</comment>
<dbReference type="AlphaFoldDB" id="W7BEZ3"/>
<protein>
    <submittedName>
        <fullName evidence="1">Uncharacterized protein</fullName>
    </submittedName>
</protein>
<evidence type="ECO:0000313" key="1">
    <source>
        <dbReference type="EMBL" id="EUJ21726.1"/>
    </source>
</evidence>
<evidence type="ECO:0000313" key="2">
    <source>
        <dbReference type="Proteomes" id="UP000019253"/>
    </source>
</evidence>
<dbReference type="EMBL" id="AODD01000026">
    <property type="protein sequence ID" value="EUJ21726.1"/>
    <property type="molecule type" value="Genomic_DNA"/>
</dbReference>
<dbReference type="PATRIC" id="fig|1265819.5.peg.2810"/>
<keyword evidence="2" id="KW-1185">Reference proteome</keyword>
<proteinExistence type="predicted"/>
<name>W7BEZ3_9LIST</name>
<reference evidence="1 2" key="1">
    <citation type="journal article" date="2014" name="Int. J. Syst. Evol. Microbiol.">
        <title>Listeria floridensis sp. nov., Listeria aquatica sp. nov., Listeria cornellensis sp. nov., Listeria riparia sp. nov. and Listeria grandensis sp. nov., from agricultural and natural environments.</title>
        <authorList>
            <person name="den Bakker H.C."/>
            <person name="Warchocki S."/>
            <person name="Wright E.M."/>
            <person name="Allred A.F."/>
            <person name="Ahlstrom C."/>
            <person name="Manuel C.S."/>
            <person name="Stasiewicz M.J."/>
            <person name="Burrell A."/>
            <person name="Roof S."/>
            <person name="Strawn L."/>
            <person name="Fortes E.D."/>
            <person name="Nightingale K.K."/>
            <person name="Kephart D."/>
            <person name="Wiedmann M."/>
        </authorList>
    </citation>
    <scope>NUCLEOTIDE SEQUENCE [LARGE SCALE GENOMIC DNA]</scope>
    <source>
        <strain evidence="2">FSL F6-971</strain>
    </source>
</reference>
<dbReference type="Proteomes" id="UP000019253">
    <property type="component" value="Unassembled WGS sequence"/>
</dbReference>
<sequence>MLKKMLIIFTVLLFVCLPLSKLKTETLVEPSAALLKPQETYTATFPVKESEAWYKIVAPSSKDSGHTHFKVTLTSNKW</sequence>
<organism evidence="1 2">
    <name type="scientific">Listeria grandensis FSL F6-0971</name>
    <dbReference type="NCBI Taxonomy" id="1265819"/>
    <lineage>
        <taxon>Bacteria</taxon>
        <taxon>Bacillati</taxon>
        <taxon>Bacillota</taxon>
        <taxon>Bacilli</taxon>
        <taxon>Bacillales</taxon>
        <taxon>Listeriaceae</taxon>
        <taxon>Listeria</taxon>
    </lineage>
</organism>